<gene>
    <name evidence="1" type="ORF">Pint_30367</name>
</gene>
<evidence type="ECO:0000313" key="2">
    <source>
        <dbReference type="Proteomes" id="UP001163603"/>
    </source>
</evidence>
<reference evidence="2" key="1">
    <citation type="journal article" date="2023" name="G3 (Bethesda)">
        <title>Genome assembly and association tests identify interacting loci associated with vigor, precocity, and sex in interspecific pistachio rootstocks.</title>
        <authorList>
            <person name="Palmer W."/>
            <person name="Jacygrad E."/>
            <person name="Sagayaradj S."/>
            <person name="Cavanaugh K."/>
            <person name="Han R."/>
            <person name="Bertier L."/>
            <person name="Beede B."/>
            <person name="Kafkas S."/>
            <person name="Golino D."/>
            <person name="Preece J."/>
            <person name="Michelmore R."/>
        </authorList>
    </citation>
    <scope>NUCLEOTIDE SEQUENCE [LARGE SCALE GENOMIC DNA]</scope>
</reference>
<dbReference type="EMBL" id="CM047750">
    <property type="protein sequence ID" value="KAJ0007758.1"/>
    <property type="molecule type" value="Genomic_DNA"/>
</dbReference>
<proteinExistence type="predicted"/>
<protein>
    <submittedName>
        <fullName evidence="1">Uncharacterized protein</fullName>
    </submittedName>
</protein>
<organism evidence="1 2">
    <name type="scientific">Pistacia integerrima</name>
    <dbReference type="NCBI Taxonomy" id="434235"/>
    <lineage>
        <taxon>Eukaryota</taxon>
        <taxon>Viridiplantae</taxon>
        <taxon>Streptophyta</taxon>
        <taxon>Embryophyta</taxon>
        <taxon>Tracheophyta</taxon>
        <taxon>Spermatophyta</taxon>
        <taxon>Magnoliopsida</taxon>
        <taxon>eudicotyledons</taxon>
        <taxon>Gunneridae</taxon>
        <taxon>Pentapetalae</taxon>
        <taxon>rosids</taxon>
        <taxon>malvids</taxon>
        <taxon>Sapindales</taxon>
        <taxon>Anacardiaceae</taxon>
        <taxon>Pistacia</taxon>
    </lineage>
</organism>
<sequence>MLLRSGSSREENKMLLPLPLSFLALLIFPSNAGRAAAGAGGRNLREDALLLGWKECPPSSDKGMLPPTKPLKERLDEGREMRRGKENAFGDREILFVFHRKRRRPRMAYGACYLKGTRFFDRGGMIAGASPRSARWPIGIAAFGLCLPFLIKNSGSARESAGNKEGVHVAAAPAPFLVNGAAVLVATDVAARGLDIKDIRPCNDVMQRRYSPLFAYRQGREEAVDICNFTAVTCLISDELPFSEAAFCAISPFIIIR</sequence>
<dbReference type="Proteomes" id="UP001163603">
    <property type="component" value="Chromosome 15"/>
</dbReference>
<comment type="caution">
    <text evidence="1">The sequence shown here is derived from an EMBL/GenBank/DDBJ whole genome shotgun (WGS) entry which is preliminary data.</text>
</comment>
<evidence type="ECO:0000313" key="1">
    <source>
        <dbReference type="EMBL" id="KAJ0007758.1"/>
    </source>
</evidence>
<keyword evidence="2" id="KW-1185">Reference proteome</keyword>
<name>A0ACC0WZW2_9ROSI</name>
<accession>A0ACC0WZW2</accession>